<dbReference type="AlphaFoldDB" id="A0A8H5BI56"/>
<name>A0A8H5BI56_9AGAR</name>
<accession>A0A8H5BI56</accession>
<comment type="caution">
    <text evidence="1">The sequence shown here is derived from an EMBL/GenBank/DDBJ whole genome shotgun (WGS) entry which is preliminary data.</text>
</comment>
<reference evidence="1 2" key="1">
    <citation type="journal article" date="2020" name="ISME J.">
        <title>Uncovering the hidden diversity of litter-decomposition mechanisms in mushroom-forming fungi.</title>
        <authorList>
            <person name="Floudas D."/>
            <person name="Bentzer J."/>
            <person name="Ahren D."/>
            <person name="Johansson T."/>
            <person name="Persson P."/>
            <person name="Tunlid A."/>
        </authorList>
    </citation>
    <scope>NUCLEOTIDE SEQUENCE [LARGE SCALE GENOMIC DNA]</scope>
    <source>
        <strain evidence="1 2">CBS 101986</strain>
    </source>
</reference>
<evidence type="ECO:0000313" key="1">
    <source>
        <dbReference type="EMBL" id="KAF5323732.1"/>
    </source>
</evidence>
<proteinExistence type="predicted"/>
<sequence>MAGTQCEICAYIRIPAYSTLYALCLQQRTPAHTPILVRRVSPSLVQLGYVYIAINLREELSGWCWKRRGAAYAKEDTAAVREATTSPLRRTTTTIGEADGRCGGTMFSRRPPSTSTAQTVICASRLQDTHLACRLPPCSRQPFMGASVVIFKILSSRASHFASQCNFTSTESTCPTSPIATVCLAPRSNSLVQVTPSSSGGRLQPTTTRLRVCGVPGALSFHFQKSADDPKIPGVTYAD</sequence>
<keyword evidence="2" id="KW-1185">Reference proteome</keyword>
<dbReference type="Proteomes" id="UP000567179">
    <property type="component" value="Unassembled WGS sequence"/>
</dbReference>
<organism evidence="1 2">
    <name type="scientific">Psilocybe cf. subviscida</name>
    <dbReference type="NCBI Taxonomy" id="2480587"/>
    <lineage>
        <taxon>Eukaryota</taxon>
        <taxon>Fungi</taxon>
        <taxon>Dikarya</taxon>
        <taxon>Basidiomycota</taxon>
        <taxon>Agaricomycotina</taxon>
        <taxon>Agaricomycetes</taxon>
        <taxon>Agaricomycetidae</taxon>
        <taxon>Agaricales</taxon>
        <taxon>Agaricineae</taxon>
        <taxon>Strophariaceae</taxon>
        <taxon>Psilocybe</taxon>
    </lineage>
</organism>
<gene>
    <name evidence="1" type="ORF">D9619_012975</name>
</gene>
<protein>
    <submittedName>
        <fullName evidence="1">Uncharacterized protein</fullName>
    </submittedName>
</protein>
<dbReference type="EMBL" id="JAACJJ010000017">
    <property type="protein sequence ID" value="KAF5323732.1"/>
    <property type="molecule type" value="Genomic_DNA"/>
</dbReference>
<evidence type="ECO:0000313" key="2">
    <source>
        <dbReference type="Proteomes" id="UP000567179"/>
    </source>
</evidence>